<evidence type="ECO:0000313" key="7">
    <source>
        <dbReference type="EMBL" id="AEC02201.1"/>
    </source>
</evidence>
<evidence type="ECO:0000256" key="3">
    <source>
        <dbReference type="ARBA" id="ARBA00022801"/>
    </source>
</evidence>
<dbReference type="AlphaFoldDB" id="F4GJD6"/>
<accession>F4GJD6</accession>
<evidence type="ECO:0000256" key="5">
    <source>
        <dbReference type="ARBA" id="ARBA00023204"/>
    </source>
</evidence>
<proteinExistence type="inferred from homology"/>
<dbReference type="PANTHER" id="PTHR13235">
    <property type="entry name" value="SINGLE-STRAND SELECTIVE MONOFUNCTIONAL URACIL DNA GLYCOSYLASE"/>
    <property type="match status" value="1"/>
</dbReference>
<dbReference type="EMBL" id="CP002659">
    <property type="protein sequence ID" value="AEC02201.1"/>
    <property type="molecule type" value="Genomic_DNA"/>
</dbReference>
<dbReference type="InterPro" id="IPR036895">
    <property type="entry name" value="Uracil-DNA_glycosylase-like_sf"/>
</dbReference>
<dbReference type="HOGENOM" id="CLU_071760_2_0_12"/>
<dbReference type="GO" id="GO:0000703">
    <property type="term" value="F:oxidized pyrimidine nucleobase lesion DNA N-glycosylase activity"/>
    <property type="evidence" value="ECO:0007669"/>
    <property type="project" value="TreeGrafter"/>
</dbReference>
<dbReference type="STRING" id="760011.Spico_0977"/>
<reference evidence="7 8" key="2">
    <citation type="journal article" date="2012" name="Stand. Genomic Sci.">
        <title>Complete genome sequence of the termite hindgut bacterium Spirochaeta coccoides type strain (SPN1(T)), reclassification in the genus Sphaerochaeta as Sphaerochaeta coccoides comb. nov. and emendations of the family Spirochaetaceae and the genus Sphaerochaeta.</title>
        <authorList>
            <person name="Abt B."/>
            <person name="Han C."/>
            <person name="Scheuner C."/>
            <person name="Lu M."/>
            <person name="Lapidus A."/>
            <person name="Nolan M."/>
            <person name="Lucas S."/>
            <person name="Hammon N."/>
            <person name="Deshpande S."/>
            <person name="Cheng J.F."/>
            <person name="Tapia R."/>
            <person name="Goodwin L.A."/>
            <person name="Pitluck S."/>
            <person name="Liolios K."/>
            <person name="Pagani I."/>
            <person name="Ivanova N."/>
            <person name="Mavromatis K."/>
            <person name="Mikhailova N."/>
            <person name="Huntemann M."/>
            <person name="Pati A."/>
            <person name="Chen A."/>
            <person name="Palaniappan K."/>
            <person name="Land M."/>
            <person name="Hauser L."/>
            <person name="Brambilla E.M."/>
            <person name="Rohde M."/>
            <person name="Spring S."/>
            <person name="Gronow S."/>
            <person name="Goker M."/>
            <person name="Woyke T."/>
            <person name="Bristow J."/>
            <person name="Eisen J.A."/>
            <person name="Markowitz V."/>
            <person name="Hugenholtz P."/>
            <person name="Kyrpides N.C."/>
            <person name="Klenk H.P."/>
            <person name="Detter J.C."/>
        </authorList>
    </citation>
    <scope>NUCLEOTIDE SEQUENCE [LARGE SCALE GENOMIC DNA]</scope>
    <source>
        <strain evidence="8">ATCC BAA-1237 / DSM 17374 / SPN1</strain>
    </source>
</reference>
<reference evidence="8" key="1">
    <citation type="submission" date="2011-04" db="EMBL/GenBank/DDBJ databases">
        <title>The complete genome of Spirochaeta coccoides DSM 17374.</title>
        <authorList>
            <person name="Lucas S."/>
            <person name="Copeland A."/>
            <person name="Lapidus A."/>
            <person name="Bruce D."/>
            <person name="Goodwin L."/>
            <person name="Pitluck S."/>
            <person name="Peters L."/>
            <person name="Kyrpides N."/>
            <person name="Mavromatis K."/>
            <person name="Pagani I."/>
            <person name="Ivanova N."/>
            <person name="Ovchinnikova G."/>
            <person name="Lu M."/>
            <person name="Detter J.C."/>
            <person name="Tapia R."/>
            <person name="Han C."/>
            <person name="Land M."/>
            <person name="Hauser L."/>
            <person name="Markowitz V."/>
            <person name="Cheng J.-F."/>
            <person name="Hugenholtz P."/>
            <person name="Woyke T."/>
            <person name="Wu D."/>
            <person name="Spring S."/>
            <person name="Schroeder M."/>
            <person name="Brambilla E."/>
            <person name="Klenk H.-P."/>
            <person name="Eisen J.A."/>
        </authorList>
    </citation>
    <scope>NUCLEOTIDE SEQUENCE [LARGE SCALE GENOMIC DNA]</scope>
    <source>
        <strain evidence="8">ATCC BAA-1237 / DSM 17374 / SPN1</strain>
    </source>
</reference>
<name>F4GJD6_PARC1</name>
<dbReference type="GO" id="GO:0003677">
    <property type="term" value="F:DNA binding"/>
    <property type="evidence" value="ECO:0007669"/>
    <property type="project" value="UniProtKB-KW"/>
</dbReference>
<keyword evidence="3" id="KW-0378">Hydrolase</keyword>
<feature type="domain" description="Uracil-DNA glycosylase-like" evidence="6">
    <location>
        <begin position="47"/>
        <end position="227"/>
    </location>
</feature>
<dbReference type="eggNOG" id="COG1573">
    <property type="taxonomic scope" value="Bacteria"/>
</dbReference>
<dbReference type="Pfam" id="PF03167">
    <property type="entry name" value="UDG"/>
    <property type="match status" value="1"/>
</dbReference>
<protein>
    <submittedName>
        <fullName evidence="7">Uracil-DNA glycosylase superfamily</fullName>
    </submittedName>
</protein>
<sequence length="256" mass="28299">MKVVESIVNRTRRFAEDVGSTELSFHGYVYNPLEYAWDIHEQYLRRYVRPEAEIMFMGMNPGPFGMVQTGVPFGEVEAVRSWLGLYGPVGHPSPEHPGRPVEGFSCRRSEVSGQRLWGLMKERFGSPDIFFSRHCVMNYCPLAFLDSGPRARNVPVDVLPADERRRLEDICSAYIADIITMVNPRALVGVGGYARKKLENIIRGMSLSGHSLPMVTGILHPSPGNPAANKGWAQQASDALEKAGLWNPVPAGSTAG</sequence>
<evidence type="ECO:0000256" key="4">
    <source>
        <dbReference type="ARBA" id="ARBA00023125"/>
    </source>
</evidence>
<evidence type="ECO:0000256" key="2">
    <source>
        <dbReference type="ARBA" id="ARBA00022763"/>
    </source>
</evidence>
<evidence type="ECO:0000256" key="1">
    <source>
        <dbReference type="ARBA" id="ARBA00007889"/>
    </source>
</evidence>
<dbReference type="FunFam" id="3.40.470.10:FF:000005">
    <property type="entry name" value="Single-strand selective monofunctional uracil DNA glycosylase"/>
    <property type="match status" value="1"/>
</dbReference>
<keyword evidence="8" id="KW-1185">Reference proteome</keyword>
<dbReference type="GO" id="GO:0017065">
    <property type="term" value="F:single-strand selective uracil DNA N-glycosylase activity"/>
    <property type="evidence" value="ECO:0007669"/>
    <property type="project" value="InterPro"/>
</dbReference>
<dbReference type="InterPro" id="IPR039134">
    <property type="entry name" value="SMUG1"/>
</dbReference>
<dbReference type="SUPFAM" id="SSF52141">
    <property type="entry name" value="Uracil-DNA glycosylase-like"/>
    <property type="match status" value="1"/>
</dbReference>
<keyword evidence="5" id="KW-0234">DNA repair</keyword>
<dbReference type="RefSeq" id="WP_013739596.1">
    <property type="nucleotide sequence ID" value="NC_015436.1"/>
</dbReference>
<evidence type="ECO:0000313" key="8">
    <source>
        <dbReference type="Proteomes" id="UP000007939"/>
    </source>
</evidence>
<comment type="similarity">
    <text evidence="1">Belongs to the uracil-DNA glycosylase (UDG) superfamily. SMUG1 family.</text>
</comment>
<keyword evidence="4" id="KW-0238">DNA-binding</keyword>
<dbReference type="Proteomes" id="UP000007939">
    <property type="component" value="Chromosome"/>
</dbReference>
<dbReference type="GO" id="GO:0006284">
    <property type="term" value="P:base-excision repair"/>
    <property type="evidence" value="ECO:0007669"/>
    <property type="project" value="InterPro"/>
</dbReference>
<dbReference type="PANTHER" id="PTHR13235:SF2">
    <property type="entry name" value="SINGLE-STRAND SELECTIVE MONOFUNCTIONAL URACIL DNA GLYCOSYLASE"/>
    <property type="match status" value="1"/>
</dbReference>
<organism evidence="7 8">
    <name type="scientific">Parasphaerochaeta coccoides (strain ATCC BAA-1237 / DSM 17374 / SPN1)</name>
    <name type="common">Sphaerochaeta coccoides</name>
    <dbReference type="NCBI Taxonomy" id="760011"/>
    <lineage>
        <taxon>Bacteria</taxon>
        <taxon>Pseudomonadati</taxon>
        <taxon>Spirochaetota</taxon>
        <taxon>Spirochaetia</taxon>
        <taxon>Spirochaetales</taxon>
        <taxon>Sphaerochaetaceae</taxon>
        <taxon>Parasphaerochaeta</taxon>
    </lineage>
</organism>
<keyword evidence="2" id="KW-0227">DNA damage</keyword>
<dbReference type="InterPro" id="IPR005122">
    <property type="entry name" value="Uracil-DNA_glycosylase-like"/>
</dbReference>
<dbReference type="KEGG" id="scc:Spico_0977"/>
<dbReference type="OrthoDB" id="267598at2"/>
<gene>
    <name evidence="7" type="ordered locus">Spico_0977</name>
</gene>
<evidence type="ECO:0000259" key="6">
    <source>
        <dbReference type="Pfam" id="PF03167"/>
    </source>
</evidence>
<dbReference type="Gene3D" id="3.40.470.10">
    <property type="entry name" value="Uracil-DNA glycosylase-like domain"/>
    <property type="match status" value="1"/>
</dbReference>
<dbReference type="CDD" id="cd19374">
    <property type="entry name" value="UDG-F3_SMUG1-like"/>
    <property type="match status" value="1"/>
</dbReference>